<organism evidence="2">
    <name type="scientific">Cacopsylla melanoneura</name>
    <dbReference type="NCBI Taxonomy" id="428564"/>
    <lineage>
        <taxon>Eukaryota</taxon>
        <taxon>Metazoa</taxon>
        <taxon>Ecdysozoa</taxon>
        <taxon>Arthropoda</taxon>
        <taxon>Hexapoda</taxon>
        <taxon>Insecta</taxon>
        <taxon>Pterygota</taxon>
        <taxon>Neoptera</taxon>
        <taxon>Paraneoptera</taxon>
        <taxon>Hemiptera</taxon>
        <taxon>Sternorrhyncha</taxon>
        <taxon>Psylloidea</taxon>
        <taxon>Psyllidae</taxon>
        <taxon>Psyllinae</taxon>
        <taxon>Cacopsylla</taxon>
    </lineage>
</organism>
<dbReference type="AlphaFoldDB" id="A0A8D9F3F6"/>
<dbReference type="EMBL" id="HBUF01596462">
    <property type="protein sequence ID" value="CAG6774929.1"/>
    <property type="molecule type" value="Transcribed_RNA"/>
</dbReference>
<accession>A0A8D9F3F6</accession>
<sequence length="128" mass="14988">MFSLGSALLPSTTPLLGFCVNSANFYTTTFFFLSTFHVFHKRKIHPNEVWYKLHVNFALGPIRWRWCEVLCFCFSLNSGFWTTEVGNAHKMCIQSAIFIPRSKKMLVEIPQKYSYSISHIHIMLQCWN</sequence>
<name>A0A8D9F3F6_9HEMI</name>
<keyword evidence="1" id="KW-1133">Transmembrane helix</keyword>
<evidence type="ECO:0000313" key="2">
    <source>
        <dbReference type="EMBL" id="CAG6774929.1"/>
    </source>
</evidence>
<evidence type="ECO:0000256" key="1">
    <source>
        <dbReference type="SAM" id="Phobius"/>
    </source>
</evidence>
<feature type="transmembrane region" description="Helical" evidence="1">
    <location>
        <begin position="15"/>
        <end position="39"/>
    </location>
</feature>
<keyword evidence="1" id="KW-0472">Membrane</keyword>
<reference evidence="2" key="1">
    <citation type="submission" date="2021-05" db="EMBL/GenBank/DDBJ databases">
        <authorList>
            <person name="Alioto T."/>
            <person name="Alioto T."/>
            <person name="Gomez Garrido J."/>
        </authorList>
    </citation>
    <scope>NUCLEOTIDE SEQUENCE</scope>
</reference>
<keyword evidence="1" id="KW-0812">Transmembrane</keyword>
<protein>
    <submittedName>
        <fullName evidence="2">Uncharacterized protein</fullName>
    </submittedName>
</protein>
<proteinExistence type="predicted"/>